<dbReference type="VEuPathDB" id="FungiDB:FUN_010802"/>
<protein>
    <submittedName>
        <fullName evidence="1">Uncharacterized protein</fullName>
    </submittedName>
</protein>
<sequence length="329" mass="37510">MFAKLCTIYAFFLIAITTITIGASLEVSSKLTSHHAQLEKYGPPNQQSLSRRGHLNKRLQFVECKDGNDVLLDSYCNKLRKIIVHCQHPDGKLITFNKSCKKEEVCIDYNDANGNHQALCIENLYVRTWTSIDYNKLSCSSDTAYIQGGDLHTGVNTYYDDDEYPAEVYQLQTFLSEQMVENNFYKHNITKEFHDYRNTERIKYCFTPGSNLKITAYAVAINFDPKAGNDKGTPRITLQSYNKEFYFEFFNHVYLQVILTNNTHINDISTLRKKGRVGVIGLEIIGDLIIDGVAGLSNFLEFMATFEEEVEDASCDDDDELSSPNLLTL</sequence>
<reference evidence="1 2" key="2">
    <citation type="submission" date="2017-10" db="EMBL/GenBank/DDBJ databases">
        <title>Genome analyses suggest a sexual origin of heterokaryosis in a supposedly ancient asexual fungus.</title>
        <authorList>
            <person name="Corradi N."/>
            <person name="Sedzielewska K."/>
            <person name="Noel J."/>
            <person name="Charron P."/>
            <person name="Farinelli L."/>
            <person name="Marton T."/>
            <person name="Kruger M."/>
            <person name="Pelin A."/>
            <person name="Brachmann A."/>
            <person name="Corradi N."/>
        </authorList>
    </citation>
    <scope>NUCLEOTIDE SEQUENCE [LARGE SCALE GENOMIC DNA]</scope>
    <source>
        <strain evidence="1 2">A1</strain>
    </source>
</reference>
<dbReference type="VEuPathDB" id="FungiDB:RhiirA1_472373"/>
<dbReference type="EMBL" id="LLXH01001801">
    <property type="protein sequence ID" value="PKC57517.1"/>
    <property type="molecule type" value="Genomic_DNA"/>
</dbReference>
<gene>
    <name evidence="1" type="ORF">RhiirA1_472373</name>
</gene>
<comment type="caution">
    <text evidence="1">The sequence shown here is derived from an EMBL/GenBank/DDBJ whole genome shotgun (WGS) entry which is preliminary data.</text>
</comment>
<dbReference type="AlphaFoldDB" id="A0A2N0R2I4"/>
<evidence type="ECO:0000313" key="2">
    <source>
        <dbReference type="Proteomes" id="UP000232688"/>
    </source>
</evidence>
<reference evidence="1 2" key="1">
    <citation type="submission" date="2017-10" db="EMBL/GenBank/DDBJ databases">
        <title>Extensive intraspecific genome diversity in a model arbuscular mycorrhizal fungus.</title>
        <authorList>
            <person name="Chen E.C.H."/>
            <person name="Morin E."/>
            <person name="Baudet D."/>
            <person name="Noel J."/>
            <person name="Ndikumana S."/>
            <person name="Charron P."/>
            <person name="St-Onge C."/>
            <person name="Giorgi J."/>
            <person name="Grigoriev I.V."/>
            <person name="Roux C."/>
            <person name="Martin F.M."/>
            <person name="Corradi N."/>
        </authorList>
    </citation>
    <scope>NUCLEOTIDE SEQUENCE [LARGE SCALE GENOMIC DNA]</scope>
    <source>
        <strain evidence="1 2">A1</strain>
    </source>
</reference>
<dbReference type="Proteomes" id="UP000232688">
    <property type="component" value="Unassembled WGS sequence"/>
</dbReference>
<proteinExistence type="predicted"/>
<name>A0A2N0R2I4_9GLOM</name>
<dbReference type="VEuPathDB" id="FungiDB:RhiirFUN_016088"/>
<evidence type="ECO:0000313" key="1">
    <source>
        <dbReference type="EMBL" id="PKC57517.1"/>
    </source>
</evidence>
<accession>A0A2N0R2I4</accession>
<organism evidence="1 2">
    <name type="scientific">Rhizophagus irregularis</name>
    <dbReference type="NCBI Taxonomy" id="588596"/>
    <lineage>
        <taxon>Eukaryota</taxon>
        <taxon>Fungi</taxon>
        <taxon>Fungi incertae sedis</taxon>
        <taxon>Mucoromycota</taxon>
        <taxon>Glomeromycotina</taxon>
        <taxon>Glomeromycetes</taxon>
        <taxon>Glomerales</taxon>
        <taxon>Glomeraceae</taxon>
        <taxon>Rhizophagus</taxon>
    </lineage>
</organism>